<evidence type="ECO:0000256" key="5">
    <source>
        <dbReference type="ARBA" id="ARBA00022833"/>
    </source>
</evidence>
<evidence type="ECO:0000313" key="12">
    <source>
        <dbReference type="EMBL" id="HIZ68688.1"/>
    </source>
</evidence>
<dbReference type="GO" id="GO:0160237">
    <property type="term" value="F:D-Ala-D-Ala dipeptidase activity"/>
    <property type="evidence" value="ECO:0007669"/>
    <property type="project" value="UniProtKB-EC"/>
</dbReference>
<comment type="catalytic activity">
    <reaction evidence="1 9 10">
        <text>D-alanyl-D-alanine + H2O = 2 D-alanine</text>
        <dbReference type="Rhea" id="RHEA:20661"/>
        <dbReference type="ChEBI" id="CHEBI:15377"/>
        <dbReference type="ChEBI" id="CHEBI:57416"/>
        <dbReference type="ChEBI" id="CHEBI:57822"/>
        <dbReference type="EC" id="3.4.13.22"/>
    </reaction>
</comment>
<evidence type="ECO:0000256" key="6">
    <source>
        <dbReference type="ARBA" id="ARBA00022997"/>
    </source>
</evidence>
<dbReference type="AlphaFoldDB" id="A0A9D2FXC4"/>
<dbReference type="PANTHER" id="PTHR43126:SF2">
    <property type="entry name" value="D-ALANYL-D-ALANINE DIPEPTIDASE"/>
    <property type="match status" value="1"/>
</dbReference>
<comment type="cofactor">
    <cofactor evidence="9">
        <name>Zn(2+)</name>
        <dbReference type="ChEBI" id="CHEBI:29105"/>
    </cofactor>
    <text evidence="9">Binds 1 zinc ion per subunit.</text>
</comment>
<evidence type="ECO:0000256" key="9">
    <source>
        <dbReference type="HAMAP-Rule" id="MF_01924"/>
    </source>
</evidence>
<dbReference type="PIRSF" id="PIRSF026671">
    <property type="entry name" value="AA_dipeptidase"/>
    <property type="match status" value="1"/>
</dbReference>
<evidence type="ECO:0000256" key="8">
    <source>
        <dbReference type="ARBA" id="ARBA00023316"/>
    </source>
</evidence>
<evidence type="ECO:0000256" key="10">
    <source>
        <dbReference type="PIRNR" id="PIRNR026671"/>
    </source>
</evidence>
<dbReference type="GO" id="GO:0071555">
    <property type="term" value="P:cell wall organization"/>
    <property type="evidence" value="ECO:0007669"/>
    <property type="project" value="UniProtKB-KW"/>
</dbReference>
<evidence type="ECO:0000256" key="4">
    <source>
        <dbReference type="ARBA" id="ARBA00022801"/>
    </source>
</evidence>
<dbReference type="CDD" id="cd14840">
    <property type="entry name" value="D-Ala-D-Ala_dipeptidase_Aad"/>
    <property type="match status" value="1"/>
</dbReference>
<evidence type="ECO:0000256" key="11">
    <source>
        <dbReference type="SAM" id="SignalP"/>
    </source>
</evidence>
<comment type="caution">
    <text evidence="12">The sequence shown here is derived from an EMBL/GenBank/DDBJ whole genome shotgun (WGS) entry which is preliminary data.</text>
</comment>
<feature type="active site" description="Proton donor/acceptor" evidence="9">
    <location>
        <position position="208"/>
    </location>
</feature>
<feature type="site" description="Transition state stabilizer" evidence="9">
    <location>
        <position position="106"/>
    </location>
</feature>
<feature type="signal peptide" evidence="11">
    <location>
        <begin position="1"/>
        <end position="23"/>
    </location>
</feature>
<dbReference type="Gene3D" id="3.30.1380.10">
    <property type="match status" value="1"/>
</dbReference>
<dbReference type="GO" id="GO:0006508">
    <property type="term" value="P:proteolysis"/>
    <property type="evidence" value="ECO:0007669"/>
    <property type="project" value="UniProtKB-KW"/>
</dbReference>
<dbReference type="Proteomes" id="UP000824055">
    <property type="component" value="Unassembled WGS sequence"/>
</dbReference>
<evidence type="ECO:0000313" key="13">
    <source>
        <dbReference type="Proteomes" id="UP000824055"/>
    </source>
</evidence>
<dbReference type="InterPro" id="IPR000755">
    <property type="entry name" value="A_A_dipeptidase"/>
</dbReference>
<keyword evidence="4 9" id="KW-0378">Hydrolase</keyword>
<comment type="similarity">
    <text evidence="9 10">Belongs to the peptidase M15D family.</text>
</comment>
<dbReference type="HAMAP" id="MF_01924">
    <property type="entry name" value="A_A_dipeptidase"/>
    <property type="match status" value="1"/>
</dbReference>
<feature type="chain" id="PRO_5038680377" description="D-alanyl-D-alanine dipeptidase" evidence="11">
    <location>
        <begin position="24"/>
        <end position="228"/>
    </location>
</feature>
<keyword evidence="6 9" id="KW-0224">Dipeptidase</keyword>
<dbReference type="SUPFAM" id="SSF55166">
    <property type="entry name" value="Hedgehog/DD-peptidase"/>
    <property type="match status" value="1"/>
</dbReference>
<feature type="binding site" evidence="9">
    <location>
        <position position="137"/>
    </location>
    <ligand>
        <name>Zn(2+)</name>
        <dbReference type="ChEBI" id="CHEBI:29105"/>
        <note>catalytic</note>
    </ligand>
</feature>
<feature type="binding site" evidence="9">
    <location>
        <position position="211"/>
    </location>
    <ligand>
        <name>Zn(2+)</name>
        <dbReference type="ChEBI" id="CHEBI:29105"/>
        <note>catalytic</note>
    </ligand>
</feature>
<evidence type="ECO:0000256" key="2">
    <source>
        <dbReference type="ARBA" id="ARBA00022670"/>
    </source>
</evidence>
<keyword evidence="3 9" id="KW-0479">Metal-binding</keyword>
<organism evidence="12 13">
    <name type="scientific">Candidatus Prevotella avicola</name>
    <dbReference type="NCBI Taxonomy" id="2838738"/>
    <lineage>
        <taxon>Bacteria</taxon>
        <taxon>Pseudomonadati</taxon>
        <taxon>Bacteroidota</taxon>
        <taxon>Bacteroidia</taxon>
        <taxon>Bacteroidales</taxon>
        <taxon>Prevotellaceae</taxon>
        <taxon>Prevotella</taxon>
    </lineage>
</organism>
<dbReference type="GO" id="GO:0008237">
    <property type="term" value="F:metallopeptidase activity"/>
    <property type="evidence" value="ECO:0007669"/>
    <property type="project" value="UniProtKB-KW"/>
</dbReference>
<dbReference type="EC" id="3.4.13.22" evidence="9 10"/>
<reference evidence="12" key="1">
    <citation type="journal article" date="2021" name="PeerJ">
        <title>Extensive microbial diversity within the chicken gut microbiome revealed by metagenomics and culture.</title>
        <authorList>
            <person name="Gilroy R."/>
            <person name="Ravi A."/>
            <person name="Getino M."/>
            <person name="Pursley I."/>
            <person name="Horton D.L."/>
            <person name="Alikhan N.F."/>
            <person name="Baker D."/>
            <person name="Gharbi K."/>
            <person name="Hall N."/>
            <person name="Watson M."/>
            <person name="Adriaenssens E.M."/>
            <person name="Foster-Nyarko E."/>
            <person name="Jarju S."/>
            <person name="Secka A."/>
            <person name="Antonio M."/>
            <person name="Oren A."/>
            <person name="Chaudhuri R.R."/>
            <person name="La Ragione R."/>
            <person name="Hildebrand F."/>
            <person name="Pallen M.J."/>
        </authorList>
    </citation>
    <scope>NUCLEOTIDE SEQUENCE</scope>
    <source>
        <strain evidence="12">ChiHecec3B27-8219</strain>
    </source>
</reference>
<sequence>MRRIIGYCFFFAMVWTMAFPAFAQGKKSATAARMERQGLVDIHEIDPSIKVSLMYARPDNFCGEVLYTDLREAYLHPKAAKALKKAQVYLKTLRPDLSLKIYDATRPMSVQRKMWDKVKNTKKYFYVSNPARGGGMHNYGMAVDITLCDARGDTLDMGTKVDYMGKAAHIDNEAALVRSKVISAKAKANRELLRKVMRHAGWMPLRTEWWHFNLCSRATARKYYKVIK</sequence>
<keyword evidence="2 9" id="KW-0645">Protease</keyword>
<keyword evidence="5 9" id="KW-0862">Zinc</keyword>
<keyword evidence="7 9" id="KW-0482">Metalloprotease</keyword>
<proteinExistence type="inferred from homology"/>
<evidence type="ECO:0000256" key="1">
    <source>
        <dbReference type="ARBA" id="ARBA00001362"/>
    </source>
</evidence>
<feature type="binding site" evidence="9">
    <location>
        <position position="144"/>
    </location>
    <ligand>
        <name>Zn(2+)</name>
        <dbReference type="ChEBI" id="CHEBI:29105"/>
        <note>catalytic</note>
    </ligand>
</feature>
<name>A0A9D2FXC4_9BACT</name>
<evidence type="ECO:0000256" key="7">
    <source>
        <dbReference type="ARBA" id="ARBA00023049"/>
    </source>
</evidence>
<protein>
    <recommendedName>
        <fullName evidence="9 10">D-alanyl-D-alanine dipeptidase</fullName>
        <shortName evidence="9 10">D-Ala-D-Ala dipeptidase</shortName>
        <ecNumber evidence="9 10">3.4.13.22</ecNumber>
    </recommendedName>
</protein>
<dbReference type="PANTHER" id="PTHR43126">
    <property type="entry name" value="D-ALANYL-D-ALANINE DIPEPTIDASE"/>
    <property type="match status" value="1"/>
</dbReference>
<accession>A0A9D2FXC4</accession>
<comment type="function">
    <text evidence="9 10">Catalyzes hydrolysis of the D-alanyl-D-alanine dipeptide.</text>
</comment>
<dbReference type="Pfam" id="PF01427">
    <property type="entry name" value="Peptidase_M15"/>
    <property type="match status" value="1"/>
</dbReference>
<evidence type="ECO:0000256" key="3">
    <source>
        <dbReference type="ARBA" id="ARBA00022723"/>
    </source>
</evidence>
<dbReference type="InterPro" id="IPR009045">
    <property type="entry name" value="Zn_M74/Hedgehog-like"/>
</dbReference>
<gene>
    <name evidence="12" type="ORF">H9966_02215</name>
</gene>
<keyword evidence="11" id="KW-0732">Signal</keyword>
<keyword evidence="8 10" id="KW-0961">Cell wall biogenesis/degradation</keyword>
<reference evidence="12" key="2">
    <citation type="submission" date="2021-04" db="EMBL/GenBank/DDBJ databases">
        <authorList>
            <person name="Gilroy R."/>
        </authorList>
    </citation>
    <scope>NUCLEOTIDE SEQUENCE</scope>
    <source>
        <strain evidence="12">ChiHecec3B27-8219</strain>
    </source>
</reference>
<dbReference type="GO" id="GO:0008270">
    <property type="term" value="F:zinc ion binding"/>
    <property type="evidence" value="ECO:0007669"/>
    <property type="project" value="UniProtKB-UniRule"/>
</dbReference>
<dbReference type="EMBL" id="DXBE01000021">
    <property type="protein sequence ID" value="HIZ68688.1"/>
    <property type="molecule type" value="Genomic_DNA"/>
</dbReference>